<feature type="modified residue" description="Phosphoserine; by host" evidence="12">
    <location>
        <position position="119"/>
    </location>
</feature>
<keyword evidence="5 11" id="KW-0946">Virion</keyword>
<dbReference type="InterPro" id="IPR037195">
    <property type="entry name" value="Nucleocapsid_N"/>
</dbReference>
<evidence type="ECO:0000259" key="15">
    <source>
        <dbReference type="PROSITE" id="PS51928"/>
    </source>
</evidence>
<keyword evidence="2 12" id="KW-0597">Phosphoprotein</keyword>
<keyword evidence="8 11" id="KW-0543">Viral nucleoprotein</keyword>
<dbReference type="EMBL" id="MN065811">
    <property type="protein sequence ID" value="QER90708.1"/>
    <property type="molecule type" value="Genomic_RNA"/>
</dbReference>
<evidence type="ECO:0000256" key="9">
    <source>
        <dbReference type="ARBA" id="ARBA00023163"/>
    </source>
</evidence>
<dbReference type="GO" id="GO:0019013">
    <property type="term" value="C:viral nucleocapsid"/>
    <property type="evidence" value="ECO:0007669"/>
    <property type="project" value="UniProtKB-UniRule"/>
</dbReference>
<dbReference type="GO" id="GO:1990904">
    <property type="term" value="C:ribonucleoprotein complex"/>
    <property type="evidence" value="ECO:0007669"/>
    <property type="project" value="UniProtKB-KW"/>
</dbReference>
<name>A0A5J6DDV3_9ALPC</name>
<dbReference type="GO" id="GO:0003723">
    <property type="term" value="F:RNA binding"/>
    <property type="evidence" value="ECO:0007669"/>
    <property type="project" value="UniProtKB-UniRule"/>
</dbReference>
<evidence type="ECO:0000313" key="17">
    <source>
        <dbReference type="EMBL" id="QER90708.1"/>
    </source>
</evidence>
<dbReference type="InterPro" id="IPR042548">
    <property type="entry name" value="NCAP_aCoV"/>
</dbReference>
<keyword evidence="4" id="KW-1040">Host Golgi apparatus</keyword>
<dbReference type="PROSITE" id="PS51928">
    <property type="entry name" value="COV_N_NTD"/>
    <property type="match status" value="1"/>
</dbReference>
<feature type="domain" description="CoV N CTD" evidence="16">
    <location>
        <begin position="246"/>
        <end position="358"/>
    </location>
</feature>
<keyword evidence="7" id="KW-0805">Transcription regulation</keyword>
<protein>
    <recommendedName>
        <fullName evidence="11">Nucleoprotein</fullName>
    </recommendedName>
</protein>
<evidence type="ECO:0000256" key="10">
    <source>
        <dbReference type="ARBA" id="ARBA00023274"/>
    </source>
</evidence>
<feature type="modified residue" description="Phosphoserine; by host" evidence="12">
    <location>
        <position position="393"/>
    </location>
</feature>
<dbReference type="PIRSF" id="PIRSF003888">
    <property type="entry name" value="Corona_nucleocap"/>
    <property type="match status" value="1"/>
</dbReference>
<keyword evidence="3" id="KW-0013">ADP-ribosylation</keyword>
<evidence type="ECO:0000256" key="3">
    <source>
        <dbReference type="ARBA" id="ARBA00022765"/>
    </source>
</evidence>
<evidence type="ECO:0000256" key="13">
    <source>
        <dbReference type="PROSITE-ProRule" id="PRU01276"/>
    </source>
</evidence>
<evidence type="ECO:0000256" key="14">
    <source>
        <dbReference type="SAM" id="MobiDB-lite"/>
    </source>
</evidence>
<evidence type="ECO:0000256" key="4">
    <source>
        <dbReference type="ARBA" id="ARBA00022812"/>
    </source>
</evidence>
<feature type="compositionally biased region" description="Basic and acidic residues" evidence="14">
    <location>
        <begin position="249"/>
        <end position="263"/>
    </location>
</feature>
<evidence type="ECO:0000256" key="11">
    <source>
        <dbReference type="PIRNR" id="PIRNR003888"/>
    </source>
</evidence>
<evidence type="ECO:0000256" key="8">
    <source>
        <dbReference type="ARBA" id="ARBA00023086"/>
    </source>
</evidence>
<evidence type="ECO:0000259" key="16">
    <source>
        <dbReference type="PROSITE" id="PS51929"/>
    </source>
</evidence>
<feature type="region of interest" description="Disordered" evidence="14">
    <location>
        <begin position="107"/>
        <end position="206"/>
    </location>
</feature>
<evidence type="ECO:0000256" key="12">
    <source>
        <dbReference type="PIRSR" id="PIRSR003888-1"/>
    </source>
</evidence>
<keyword evidence="6 11" id="KW-0694">RNA-binding</keyword>
<feature type="region of interest" description="Disordered" evidence="14">
    <location>
        <begin position="353"/>
        <end position="401"/>
    </location>
</feature>
<evidence type="ECO:0000256" key="5">
    <source>
        <dbReference type="ARBA" id="ARBA00022844"/>
    </source>
</evidence>
<dbReference type="InterPro" id="IPR001218">
    <property type="entry name" value="Nucleocap_CoV"/>
</dbReference>
<dbReference type="CDD" id="cd21595">
    <property type="entry name" value="CoV_N-CTD"/>
    <property type="match status" value="1"/>
</dbReference>
<dbReference type="InterPro" id="IPR044345">
    <property type="entry name" value="N_prot_N_CoV"/>
</dbReference>
<organism evidence="17">
    <name type="scientific">Bat alphacoronavirus</name>
    <dbReference type="NCBI Taxonomy" id="2419667"/>
    <lineage>
        <taxon>Viruses</taxon>
        <taxon>Riboviria</taxon>
        <taxon>Orthornavirae</taxon>
        <taxon>Pisuviricota</taxon>
        <taxon>Pisoniviricetes</taxon>
        <taxon>Nidovirales</taxon>
        <taxon>Cornidovirineae</taxon>
        <taxon>Coronaviridae</taxon>
        <taxon>Orthocoronavirinae</taxon>
        <taxon>Alphacoronavirus</taxon>
    </lineage>
</organism>
<dbReference type="SUPFAM" id="SSF103068">
    <property type="entry name" value="Nucleocapsid protein dimerization domain"/>
    <property type="match status" value="1"/>
</dbReference>
<feature type="region of interest" description="Disordered" evidence="14">
    <location>
        <begin position="218"/>
        <end position="275"/>
    </location>
</feature>
<dbReference type="Pfam" id="PF00937">
    <property type="entry name" value="CoV_nucleocap"/>
    <property type="match status" value="1"/>
</dbReference>
<feature type="domain" description="CoV N NTD" evidence="15">
    <location>
        <begin position="15"/>
        <end position="139"/>
    </location>
</feature>
<reference evidence="17" key="1">
    <citation type="journal article" date="2019" name="Vector Borne Zoonotic Dis.">
        <title>First Report of Coronaviruses in Northern European Bats.</title>
        <authorList>
            <person name="Kivisto I."/>
            <person name="Tidenberg E.M."/>
            <person name="Lilley T."/>
            <person name="Suominen K."/>
            <person name="Forbes K.M."/>
            <person name="Vapalahti O."/>
            <person name="Huovilainen A."/>
            <person name="Sironen T."/>
        </authorList>
    </citation>
    <scope>NUCLEOTIDE SEQUENCE</scope>
    <source>
        <strain evidence="17">BtCoV/008_16/M.bra/FIN/2016</strain>
    </source>
</reference>
<feature type="compositionally biased region" description="Low complexity" evidence="14">
    <location>
        <begin position="143"/>
        <end position="201"/>
    </location>
</feature>
<keyword evidence="9" id="KW-0804">Transcription</keyword>
<evidence type="ECO:0000256" key="7">
    <source>
        <dbReference type="ARBA" id="ARBA00023015"/>
    </source>
</evidence>
<accession>A0A5J6DDV3</accession>
<evidence type="ECO:0000256" key="2">
    <source>
        <dbReference type="ARBA" id="ARBA00022553"/>
    </source>
</evidence>
<comment type="subcellular location">
    <subcellularLocation>
        <location evidence="1">Host cell</location>
    </subcellularLocation>
    <subcellularLocation>
        <location evidence="11">Virion</location>
    </subcellularLocation>
    <text evidence="11">Located inside the virion, complexed with the viral RNA. Probably associates with ER-derived membranes where it participates in viral RNA synthesis and virus budding.</text>
</comment>
<proteinExistence type="inferred from homology"/>
<sequence>MASVKFQPRGRNGRIPFSLYAPLRVTDEKPLFKVLANDAVPQGYPGVTKDQQIGYWNEQPRWRMRRGERVELPSNWHFYYHGTGPHADVPYRKRTPGVFWVAHGGAKASATGLPTRKSSEKPIEPEFKTDLPNNIEIVEPTTPQASRPNSRSRSRGPQSRDQSSSRNDSQNRNKSQFRNSNKQNQNQSRNQSKSRNQSSDRSNSKEDLIDAVKEALKSLGIGQNHPQKRQNDNQSGSRTPKNKSRSNSKQRDPDNKPEWRKTPTDNIEACFGPRGGFRNFGDSEMMQKGVNASGYAQIASLTPSSAAILFGGNVQTRQLADEVEITYTYKMNVPKDNPALALFIEQVDAYKNGTPKEQRVKKQKRSKSPAPPPLPNQTDGDEGEQESHYENVSDVLPPGAQVEIINEVYDDASSVRQQS</sequence>
<dbReference type="SUPFAM" id="SSF110304">
    <property type="entry name" value="Coronavirus RNA-binding domain"/>
    <property type="match status" value="1"/>
</dbReference>
<dbReference type="InterPro" id="IPR037179">
    <property type="entry name" value="Nucleocapsid_C"/>
</dbReference>
<keyword evidence="10 13" id="KW-0687">Ribonucleoprotein</keyword>
<evidence type="ECO:0000256" key="6">
    <source>
        <dbReference type="ARBA" id="ARBA00022884"/>
    </source>
</evidence>
<comment type="function">
    <text evidence="11">Packages the positive strand viral genome RNA into a helical ribonucleocapsid (RNP) and plays a fundamental role during virion assembly through its interactions with the viral genome and membrane protein M. Plays an important role in enhancing the efficiency of subgenomic viral RNA transcription as well as viral replication.</text>
</comment>
<dbReference type="HAMAP" id="MF_04095">
    <property type="entry name" value="ALPHA_CORONA_NCAP"/>
    <property type="match status" value="1"/>
</dbReference>
<dbReference type="InterPro" id="IPR044344">
    <property type="entry name" value="N_prot_C_CoV"/>
</dbReference>
<dbReference type="PROSITE" id="PS51929">
    <property type="entry name" value="COV_N_CTD"/>
    <property type="match status" value="1"/>
</dbReference>
<feature type="compositionally biased region" description="Basic and acidic residues" evidence="14">
    <location>
        <begin position="117"/>
        <end position="129"/>
    </location>
</feature>
<dbReference type="GO" id="GO:0043657">
    <property type="term" value="C:host cell"/>
    <property type="evidence" value="ECO:0007669"/>
    <property type="project" value="UniProtKB-SubCell"/>
</dbReference>
<evidence type="ECO:0000256" key="1">
    <source>
        <dbReference type="ARBA" id="ARBA00004340"/>
    </source>
</evidence>
<dbReference type="CDD" id="cd21554">
    <property type="entry name" value="CoV_N-NTD"/>
    <property type="match status" value="1"/>
</dbReference>